<evidence type="ECO:0000313" key="2">
    <source>
        <dbReference type="EMBL" id="NPD91546.1"/>
    </source>
</evidence>
<dbReference type="PANTHER" id="PTHR40076">
    <property type="entry name" value="MEMBRANE PROTEIN-RELATED"/>
    <property type="match status" value="1"/>
</dbReference>
<keyword evidence="1" id="KW-0472">Membrane</keyword>
<dbReference type="PANTHER" id="PTHR40076:SF1">
    <property type="entry name" value="MEMBRANE PROTEIN"/>
    <property type="match status" value="1"/>
</dbReference>
<evidence type="ECO:0000256" key="1">
    <source>
        <dbReference type="SAM" id="Phobius"/>
    </source>
</evidence>
<dbReference type="Pfam" id="PF06161">
    <property type="entry name" value="DUF975"/>
    <property type="match status" value="1"/>
</dbReference>
<organism evidence="2 3">
    <name type="scientific">Xylanibacter muris</name>
    <dbReference type="NCBI Taxonomy" id="2736290"/>
    <lineage>
        <taxon>Bacteria</taxon>
        <taxon>Pseudomonadati</taxon>
        <taxon>Bacteroidota</taxon>
        <taxon>Bacteroidia</taxon>
        <taxon>Bacteroidales</taxon>
        <taxon>Prevotellaceae</taxon>
        <taxon>Xylanibacter</taxon>
    </lineage>
</organism>
<feature type="transmembrane region" description="Helical" evidence="1">
    <location>
        <begin position="73"/>
        <end position="96"/>
    </location>
</feature>
<proteinExistence type="predicted"/>
<evidence type="ECO:0000313" key="3">
    <source>
        <dbReference type="Proteomes" id="UP000714420"/>
    </source>
</evidence>
<dbReference type="Proteomes" id="UP000714420">
    <property type="component" value="Unassembled WGS sequence"/>
</dbReference>
<comment type="caution">
    <text evidence="2">The sequence shown here is derived from an EMBL/GenBank/DDBJ whole genome shotgun (WGS) entry which is preliminary data.</text>
</comment>
<dbReference type="EMBL" id="JABKKF010000003">
    <property type="protein sequence ID" value="NPD91546.1"/>
    <property type="molecule type" value="Genomic_DNA"/>
</dbReference>
<keyword evidence="3" id="KW-1185">Reference proteome</keyword>
<dbReference type="InterPro" id="IPR010380">
    <property type="entry name" value="DUF975"/>
</dbReference>
<sequence>MTEFSKFKFATSKEYRDRAWKTLDNKWGLMIGACVVYILIGLIVQLITLHLIAGSAPSDITDQEAMATYQIKGNLASIIATLLILPLGYGFMGMFFDLKREWGTKFSNLFEGYGKRIVPVYGTLLLQGIYTILWTLLLVIPGIIKSYSYAMTIFCMKEDPQEANYNEAIERSMMIMEGNKMRLFLLDLSYLGWFILGLIPCGLGLFFVIPYWYAARMEFYEDLMAELKYNEECEQMEKLKMQ</sequence>
<feature type="transmembrane region" description="Helical" evidence="1">
    <location>
        <begin position="190"/>
        <end position="214"/>
    </location>
</feature>
<dbReference type="RefSeq" id="WP_172274323.1">
    <property type="nucleotide sequence ID" value="NZ_CASGMU010000016.1"/>
</dbReference>
<gene>
    <name evidence="2" type="ORF">HPS56_04115</name>
</gene>
<keyword evidence="1" id="KW-1133">Transmembrane helix</keyword>
<feature type="transmembrane region" description="Helical" evidence="1">
    <location>
        <begin position="117"/>
        <end position="144"/>
    </location>
</feature>
<keyword evidence="1" id="KW-0812">Transmembrane</keyword>
<name>A0ABX2AK37_9BACT</name>
<accession>A0ABX2AK37</accession>
<feature type="transmembrane region" description="Helical" evidence="1">
    <location>
        <begin position="27"/>
        <end position="53"/>
    </location>
</feature>
<protein>
    <submittedName>
        <fullName evidence="2">DUF975 family protein</fullName>
    </submittedName>
</protein>
<reference evidence="2 3" key="1">
    <citation type="submission" date="2020-05" db="EMBL/GenBank/DDBJ databases">
        <title>Distinct polysaccharide utilization as determinants for interspecies competition between intestinal Prevotella spp.</title>
        <authorList>
            <person name="Galvez E.J.C."/>
            <person name="Iljazovic A."/>
            <person name="Strowig T."/>
        </authorList>
    </citation>
    <scope>NUCLEOTIDE SEQUENCE [LARGE SCALE GENOMIC DNA]</scope>
    <source>
        <strain evidence="2 3">PMUR</strain>
    </source>
</reference>